<keyword evidence="5" id="KW-1185">Reference proteome</keyword>
<proteinExistence type="predicted"/>
<dbReference type="InterPro" id="IPR003593">
    <property type="entry name" value="AAA+_ATPase"/>
</dbReference>
<dbReference type="InterPro" id="IPR036388">
    <property type="entry name" value="WH-like_DNA-bd_sf"/>
</dbReference>
<dbReference type="GO" id="GO:0004016">
    <property type="term" value="F:adenylate cyclase activity"/>
    <property type="evidence" value="ECO:0007669"/>
    <property type="project" value="TreeGrafter"/>
</dbReference>
<evidence type="ECO:0000313" key="4">
    <source>
        <dbReference type="EMBL" id="BAK35697.1"/>
    </source>
</evidence>
<dbReference type="PRINTS" id="PR00038">
    <property type="entry name" value="HTHLUXR"/>
</dbReference>
<dbReference type="PANTHER" id="PTHR16305:SF35">
    <property type="entry name" value="TRANSCRIPTIONAL ACTIVATOR DOMAIN"/>
    <property type="match status" value="1"/>
</dbReference>
<dbReference type="CDD" id="cd00009">
    <property type="entry name" value="AAA"/>
    <property type="match status" value="1"/>
</dbReference>
<gene>
    <name evidence="4" type="ordered locus">MLP_26830</name>
</gene>
<dbReference type="Pfam" id="PF00196">
    <property type="entry name" value="GerE"/>
    <property type="match status" value="1"/>
</dbReference>
<dbReference type="OrthoDB" id="3734643at2"/>
<dbReference type="GO" id="GO:0006355">
    <property type="term" value="P:regulation of DNA-templated transcription"/>
    <property type="evidence" value="ECO:0007669"/>
    <property type="project" value="InterPro"/>
</dbReference>
<evidence type="ECO:0000256" key="1">
    <source>
        <dbReference type="ARBA" id="ARBA00022741"/>
    </source>
</evidence>
<dbReference type="Pfam" id="PF13191">
    <property type="entry name" value="AAA_16"/>
    <property type="match status" value="1"/>
</dbReference>
<dbReference type="Gene3D" id="1.10.10.10">
    <property type="entry name" value="Winged helix-like DNA-binding domain superfamily/Winged helix DNA-binding domain"/>
    <property type="match status" value="1"/>
</dbReference>
<dbReference type="HOGENOM" id="CLU_015308_1_0_11"/>
<dbReference type="InterPro" id="IPR000792">
    <property type="entry name" value="Tscrpt_reg_LuxR_C"/>
</dbReference>
<dbReference type="GO" id="GO:0005524">
    <property type="term" value="F:ATP binding"/>
    <property type="evidence" value="ECO:0007669"/>
    <property type="project" value="UniProtKB-KW"/>
</dbReference>
<keyword evidence="2" id="KW-0067">ATP-binding</keyword>
<dbReference type="GO" id="GO:0005737">
    <property type="term" value="C:cytoplasm"/>
    <property type="evidence" value="ECO:0007669"/>
    <property type="project" value="TreeGrafter"/>
</dbReference>
<evidence type="ECO:0000259" key="3">
    <source>
        <dbReference type="PROSITE" id="PS50043"/>
    </source>
</evidence>
<evidence type="ECO:0000313" key="5">
    <source>
        <dbReference type="Proteomes" id="UP000007947"/>
    </source>
</evidence>
<protein>
    <submittedName>
        <fullName evidence="4">Putative LuxR family transcriptional regulator</fullName>
    </submittedName>
</protein>
<dbReference type="eggNOG" id="COG2197">
    <property type="taxonomic scope" value="Bacteria"/>
</dbReference>
<dbReference type="PROSITE" id="PS50043">
    <property type="entry name" value="HTH_LUXR_2"/>
    <property type="match status" value="1"/>
</dbReference>
<dbReference type="SMART" id="SM00421">
    <property type="entry name" value="HTH_LUXR"/>
    <property type="match status" value="1"/>
</dbReference>
<evidence type="ECO:0000256" key="2">
    <source>
        <dbReference type="ARBA" id="ARBA00022840"/>
    </source>
</evidence>
<dbReference type="SUPFAM" id="SSF52540">
    <property type="entry name" value="P-loop containing nucleoside triphosphate hydrolases"/>
    <property type="match status" value="1"/>
</dbReference>
<dbReference type="InterPro" id="IPR027417">
    <property type="entry name" value="P-loop_NTPase"/>
</dbReference>
<dbReference type="InterPro" id="IPR041664">
    <property type="entry name" value="AAA_16"/>
</dbReference>
<dbReference type="GO" id="GO:0003677">
    <property type="term" value="F:DNA binding"/>
    <property type="evidence" value="ECO:0007669"/>
    <property type="project" value="InterPro"/>
</dbReference>
<dbReference type="STRING" id="1032480.MLP_26830"/>
<sequence length="861" mass="90167">MALIGRDSELALVRRAIARSHGVLICGPAGVGKSAVAAEAAGRLAQPPVARIVATAAGRSVPFGALAPILDDAVIGGHATAVAAIVTRRFAGSARPPVLLVDDLQEIDEPSASVLLSLVANGSIRLLGTLRDGTKPPDAVTALWKENLVTRIDLPPLTRSQVAQLFTDLLGGPVASPTVEVLYELSSGNALHLVELARFGRRQRRFTQRSGRWWWIGENHDVPPRLAELLLGRVQALSASGQAAAEVLALGDPLPYETLDEVAEPGALDELERTGLVTVSEDPGGVLRIRFAHPLLQSVTEASLTTARRRTLSERLRAAPVDHVDIVRQAGWELACGSRPRADILLAAADAVLLTDSALAERMARRAVEAGAGSVGLATLSHILSERGDIAAARAALDDAAAQISDDEQRFAVDGEDLSQQLWSMRDVAGARQVVERMRATLPLSYREQVDSIDALALLYSGRTNEAIRLARCVLDHEPGLSTEIRALTALVGGLCFADQGPAAMEVAERLDRMAARAQLSSTRRGLIQALLAITRLLHGHHRPAPPRPSGAFGRWPVAVGHDLGRERSTETVSGDEDAGWPLLVGIGRHFAGDLQGAVAPLQEAVVQQLAGEGVFRSEAIAELIVVLSELGRRDEAQALLDGTPPDGIAIVPGLLDWARAAVAGANWLRADATSLAIAAADAATRQGAVLMAWSFVTDAGRWGDPKLAAAALDELGLTPSSPAARARAADVVARASGDPAALAAAAAQQLSVGFLRHAAELAALARAAGGNRDVIRAVAAVEAGLERAAVPGTGGGRPVRHVQLTHREAEVAHLAADGRSDKEIATLLTLSIRTVQSHLAAAYRKLGVGSRADLGPLLPG</sequence>
<dbReference type="Proteomes" id="UP000007947">
    <property type="component" value="Chromosome"/>
</dbReference>
<dbReference type="EMBL" id="AP012204">
    <property type="protein sequence ID" value="BAK35697.1"/>
    <property type="molecule type" value="Genomic_DNA"/>
</dbReference>
<dbReference type="eggNOG" id="COG2909">
    <property type="taxonomic scope" value="Bacteria"/>
</dbReference>
<dbReference type="CDD" id="cd06170">
    <property type="entry name" value="LuxR_C_like"/>
    <property type="match status" value="1"/>
</dbReference>
<dbReference type="SUPFAM" id="SSF46894">
    <property type="entry name" value="C-terminal effector domain of the bipartite response regulators"/>
    <property type="match status" value="1"/>
</dbReference>
<name>F5XI28_MICPN</name>
<keyword evidence="1" id="KW-0547">Nucleotide-binding</keyword>
<dbReference type="SMART" id="SM00382">
    <property type="entry name" value="AAA"/>
    <property type="match status" value="1"/>
</dbReference>
<reference evidence="4 5" key="1">
    <citation type="submission" date="2011-05" db="EMBL/GenBank/DDBJ databases">
        <title>Whole genome sequence of Microlunatus phosphovorus NM-1.</title>
        <authorList>
            <person name="Hosoyama A."/>
            <person name="Sasaki K."/>
            <person name="Harada T."/>
            <person name="Igarashi R."/>
            <person name="Kawakoshi A."/>
            <person name="Sasagawa M."/>
            <person name="Fukada J."/>
            <person name="Nakamura S."/>
            <person name="Katano Y."/>
            <person name="Hanada S."/>
            <person name="Kamagata Y."/>
            <person name="Nakamura N."/>
            <person name="Yamazaki S."/>
            <person name="Fujita N."/>
        </authorList>
    </citation>
    <scope>NUCLEOTIDE SEQUENCE [LARGE SCALE GENOMIC DNA]</scope>
    <source>
        <strain evidence="5">ATCC 700054 / DSM 10555 / JCM 9379 / NBRC 101784 / NCIMB 13414 / VKM Ac-1990 / NM-1</strain>
    </source>
</reference>
<feature type="domain" description="HTH luxR-type" evidence="3">
    <location>
        <begin position="798"/>
        <end position="861"/>
    </location>
</feature>
<dbReference type="PANTHER" id="PTHR16305">
    <property type="entry name" value="TESTICULAR SOLUBLE ADENYLYL CYCLASE"/>
    <property type="match status" value="1"/>
</dbReference>
<dbReference type="Gene3D" id="3.40.50.300">
    <property type="entry name" value="P-loop containing nucleotide triphosphate hydrolases"/>
    <property type="match status" value="1"/>
</dbReference>
<dbReference type="RefSeq" id="WP_013863566.1">
    <property type="nucleotide sequence ID" value="NC_015635.1"/>
</dbReference>
<dbReference type="InterPro" id="IPR016032">
    <property type="entry name" value="Sig_transdc_resp-reg_C-effctor"/>
</dbReference>
<dbReference type="KEGG" id="mph:MLP_26830"/>
<organism evidence="4 5">
    <name type="scientific">Microlunatus phosphovorus (strain ATCC 700054 / DSM 10555 / JCM 9379 / NBRC 101784 / NCIMB 13414 / VKM Ac-1990 / NM-1)</name>
    <dbReference type="NCBI Taxonomy" id="1032480"/>
    <lineage>
        <taxon>Bacteria</taxon>
        <taxon>Bacillati</taxon>
        <taxon>Actinomycetota</taxon>
        <taxon>Actinomycetes</taxon>
        <taxon>Propionibacteriales</taxon>
        <taxon>Propionibacteriaceae</taxon>
        <taxon>Microlunatus</taxon>
    </lineage>
</organism>
<dbReference type="AlphaFoldDB" id="F5XI28"/>
<accession>F5XI28</accession>